<name>A0A2D6YNA8_9DELT</name>
<dbReference type="PANTHER" id="PTHR11070">
    <property type="entry name" value="UVRD / RECB / PCRA DNA HELICASE FAMILY MEMBER"/>
    <property type="match status" value="1"/>
</dbReference>
<dbReference type="InterPro" id="IPR014016">
    <property type="entry name" value="UvrD-like_ATP-bd"/>
</dbReference>
<keyword evidence="2 5" id="KW-0378">Hydrolase</keyword>
<feature type="binding site" evidence="5">
    <location>
        <begin position="25"/>
        <end position="32"/>
    </location>
    <ligand>
        <name>ATP</name>
        <dbReference type="ChEBI" id="CHEBI:30616"/>
    </ligand>
</feature>
<evidence type="ECO:0000256" key="2">
    <source>
        <dbReference type="ARBA" id="ARBA00022801"/>
    </source>
</evidence>
<keyword evidence="3 5" id="KW-0347">Helicase</keyword>
<evidence type="ECO:0000256" key="3">
    <source>
        <dbReference type="ARBA" id="ARBA00022806"/>
    </source>
</evidence>
<dbReference type="InterPro" id="IPR000212">
    <property type="entry name" value="DNA_helicase_UvrD/REP"/>
</dbReference>
<dbReference type="GO" id="GO:0016787">
    <property type="term" value="F:hydrolase activity"/>
    <property type="evidence" value="ECO:0007669"/>
    <property type="project" value="UniProtKB-UniRule"/>
</dbReference>
<dbReference type="Gene3D" id="3.40.50.300">
    <property type="entry name" value="P-loop containing nucleotide triphosphate hydrolases"/>
    <property type="match status" value="3"/>
</dbReference>
<dbReference type="GO" id="GO:0043138">
    <property type="term" value="F:3'-5' DNA helicase activity"/>
    <property type="evidence" value="ECO:0007669"/>
    <property type="project" value="TreeGrafter"/>
</dbReference>
<gene>
    <name evidence="7" type="ORF">CMN54_14650</name>
</gene>
<dbReference type="SUPFAM" id="SSF52540">
    <property type="entry name" value="P-loop containing nucleoside triphosphate hydrolases"/>
    <property type="match status" value="1"/>
</dbReference>
<dbReference type="GO" id="GO:0003677">
    <property type="term" value="F:DNA binding"/>
    <property type="evidence" value="ECO:0007669"/>
    <property type="project" value="InterPro"/>
</dbReference>
<feature type="non-terminal residue" evidence="7">
    <location>
        <position position="558"/>
    </location>
</feature>
<reference evidence="8" key="1">
    <citation type="submission" date="2017-09" db="EMBL/GenBank/DDBJ databases">
        <title>The Reconstruction of 2,631 Draft Metagenome-Assembled Genomes from the Global Oceans.</title>
        <authorList>
            <person name="Tully B.J."/>
            <person name="Graham E.D."/>
            <person name="Heidelberg J.F."/>
        </authorList>
    </citation>
    <scope>NUCLEOTIDE SEQUENCE [LARGE SCALE GENOMIC DNA]</scope>
</reference>
<sequence>MSVNFSDFEARSKALNPAKSFIVQAPAGSGKTELLTQRILSLLAVVEKPEEILAITFTNKAAGEMRERLLKQLCYATNVLDPPKLDHEKRTWELARAALEQDSQSKWNLLRQPERIRLLTIDSFCASLVRRTPLRAGVGGPLTVEESPKKLYQMAVRRTLERLEDDEDNLSMDVQTVLGHLHNHISRLEELLVDLLGRREQWLRWFRKLPSNMEKIRESLSRSFERTISEEMLTLCSFLGKSDYRFVQPCLQSAHPYLTQVDQELANKVSQLPYQTPEAKFSDLVHWHTLAQCLLTGDGNWRKRLTKNQGFPPAIKEIKKSLEEWLQNQPVEYAETLKKIAQLPLQPNFEGSSWQVLEALIRLLQSASDELKGVFRDQARVDFSEVAQRALLTLAVENVTDDDSLSDLRHVLVDEFQDTSHGQFELLKTLTKGWDSQSGKTIFLVGDPMQSIYRFRQAEVSLFRRVQQYGLGQIHPESLLLKLNFRSQSGIVDWVNQKFSLIFPALANSNIGAIGYSKSESHHPLLEGNAVEVHILDKKQVRAEAELVSQIICKTIQK</sequence>
<evidence type="ECO:0000313" key="8">
    <source>
        <dbReference type="Proteomes" id="UP000226525"/>
    </source>
</evidence>
<dbReference type="PANTHER" id="PTHR11070:SF2">
    <property type="entry name" value="ATP-DEPENDENT DNA HELICASE SRS2"/>
    <property type="match status" value="1"/>
</dbReference>
<evidence type="ECO:0000259" key="6">
    <source>
        <dbReference type="PROSITE" id="PS51198"/>
    </source>
</evidence>
<evidence type="ECO:0000256" key="4">
    <source>
        <dbReference type="ARBA" id="ARBA00022840"/>
    </source>
</evidence>
<keyword evidence="1 5" id="KW-0547">Nucleotide-binding</keyword>
<dbReference type="GO" id="GO:0000725">
    <property type="term" value="P:recombinational repair"/>
    <property type="evidence" value="ECO:0007669"/>
    <property type="project" value="TreeGrafter"/>
</dbReference>
<dbReference type="GO" id="GO:0005829">
    <property type="term" value="C:cytosol"/>
    <property type="evidence" value="ECO:0007669"/>
    <property type="project" value="TreeGrafter"/>
</dbReference>
<organism evidence="7 8">
    <name type="scientific">SAR324 cluster bacterium</name>
    <dbReference type="NCBI Taxonomy" id="2024889"/>
    <lineage>
        <taxon>Bacteria</taxon>
        <taxon>Deltaproteobacteria</taxon>
        <taxon>SAR324 cluster</taxon>
    </lineage>
</organism>
<dbReference type="AlphaFoldDB" id="A0A2D6YNA8"/>
<evidence type="ECO:0000313" key="7">
    <source>
        <dbReference type="EMBL" id="MAH64649.1"/>
    </source>
</evidence>
<dbReference type="Proteomes" id="UP000226525">
    <property type="component" value="Unassembled WGS sequence"/>
</dbReference>
<accession>A0A2D6YNA8</accession>
<evidence type="ECO:0000256" key="1">
    <source>
        <dbReference type="ARBA" id="ARBA00022741"/>
    </source>
</evidence>
<dbReference type="PROSITE" id="PS51198">
    <property type="entry name" value="UVRD_HELICASE_ATP_BIND"/>
    <property type="match status" value="1"/>
</dbReference>
<dbReference type="Pfam" id="PF00580">
    <property type="entry name" value="UvrD-helicase"/>
    <property type="match status" value="1"/>
</dbReference>
<dbReference type="GO" id="GO:0005524">
    <property type="term" value="F:ATP binding"/>
    <property type="evidence" value="ECO:0007669"/>
    <property type="project" value="UniProtKB-UniRule"/>
</dbReference>
<dbReference type="InterPro" id="IPR027417">
    <property type="entry name" value="P-loop_NTPase"/>
</dbReference>
<dbReference type="EMBL" id="NZEX01000178">
    <property type="protein sequence ID" value="MAH64649.1"/>
    <property type="molecule type" value="Genomic_DNA"/>
</dbReference>
<feature type="domain" description="UvrD-like helicase ATP-binding" evidence="6">
    <location>
        <begin position="4"/>
        <end position="488"/>
    </location>
</feature>
<evidence type="ECO:0000256" key="5">
    <source>
        <dbReference type="PROSITE-ProRule" id="PRU00560"/>
    </source>
</evidence>
<keyword evidence="4 5" id="KW-0067">ATP-binding</keyword>
<protein>
    <recommendedName>
        <fullName evidence="6">UvrD-like helicase ATP-binding domain-containing protein</fullName>
    </recommendedName>
</protein>
<dbReference type="GO" id="GO:0033202">
    <property type="term" value="C:DNA helicase complex"/>
    <property type="evidence" value="ECO:0007669"/>
    <property type="project" value="TreeGrafter"/>
</dbReference>
<proteinExistence type="predicted"/>
<comment type="caution">
    <text evidence="7">The sequence shown here is derived from an EMBL/GenBank/DDBJ whole genome shotgun (WGS) entry which is preliminary data.</text>
</comment>